<protein>
    <recommendedName>
        <fullName evidence="3">WXG100 family type VII secretion target</fullName>
    </recommendedName>
</protein>
<dbReference type="AlphaFoldDB" id="A0A7I7RQ77"/>
<evidence type="ECO:0008006" key="3">
    <source>
        <dbReference type="Google" id="ProtNLM"/>
    </source>
</evidence>
<dbReference type="KEGG" id="marz:MARA_01620"/>
<keyword evidence="2" id="KW-1185">Reference proteome</keyword>
<evidence type="ECO:0000313" key="1">
    <source>
        <dbReference type="EMBL" id="BBY46732.1"/>
    </source>
</evidence>
<name>A0A7I7RQ77_9MYCO</name>
<keyword evidence="1" id="KW-0614">Plasmid</keyword>
<sequence length="89" mass="9760">MTVSLTPADADAKISQITDARDQAVAKMRQIEDTQQAMLAAAWMGHSATNYGKTSAQQHEDFNQIINTLNDVVEKGSTHIRSISNQDNN</sequence>
<geneLocation type="plasmid" evidence="1">
    <name>pJCM18538</name>
</geneLocation>
<dbReference type="EMBL" id="AP022592">
    <property type="protein sequence ID" value="BBY46732.1"/>
    <property type="molecule type" value="Genomic_DNA"/>
</dbReference>
<organism evidence="1 2">
    <name type="scientific">Mycolicibacterium arabiense</name>
    <dbReference type="NCBI Taxonomy" id="1286181"/>
    <lineage>
        <taxon>Bacteria</taxon>
        <taxon>Bacillati</taxon>
        <taxon>Actinomycetota</taxon>
        <taxon>Actinomycetes</taxon>
        <taxon>Mycobacteriales</taxon>
        <taxon>Mycobacteriaceae</taxon>
        <taxon>Mycolicibacterium</taxon>
    </lineage>
</organism>
<proteinExistence type="predicted"/>
<dbReference type="Proteomes" id="UP000467428">
    <property type="component" value="Plasmid pJCM18538"/>
</dbReference>
<evidence type="ECO:0000313" key="2">
    <source>
        <dbReference type="Proteomes" id="UP000467428"/>
    </source>
</evidence>
<gene>
    <name evidence="1" type="ORF">MARA_01620</name>
</gene>
<reference evidence="1 2" key="1">
    <citation type="journal article" date="2019" name="Emerg. Microbes Infect.">
        <title>Comprehensive subspecies identification of 175 nontuberculous mycobacteria species based on 7547 genomic profiles.</title>
        <authorList>
            <person name="Matsumoto Y."/>
            <person name="Kinjo T."/>
            <person name="Motooka D."/>
            <person name="Nabeya D."/>
            <person name="Jung N."/>
            <person name="Uechi K."/>
            <person name="Horii T."/>
            <person name="Iida T."/>
            <person name="Fujita J."/>
            <person name="Nakamura S."/>
        </authorList>
    </citation>
    <scope>NUCLEOTIDE SEQUENCE [LARGE SCALE GENOMIC DNA]</scope>
    <source>
        <strain evidence="1 2">JCM 18538</strain>
        <plasmid evidence="1">pJCM18538</plasmid>
    </source>
</reference>
<accession>A0A7I7RQ77</accession>
<dbReference type="RefSeq" id="WP_163916288.1">
    <property type="nucleotide sequence ID" value="NZ_AP022592.1"/>
</dbReference>
<dbReference type="SUPFAM" id="SSF140453">
    <property type="entry name" value="EsxAB dimer-like"/>
    <property type="match status" value="1"/>
</dbReference>
<dbReference type="InterPro" id="IPR036689">
    <property type="entry name" value="ESAT-6-like_sf"/>
</dbReference>
<dbReference type="Gene3D" id="1.10.287.1060">
    <property type="entry name" value="ESAT-6-like"/>
    <property type="match status" value="1"/>
</dbReference>